<dbReference type="Proteomes" id="UP000596035">
    <property type="component" value="Chromosome"/>
</dbReference>
<dbReference type="EMBL" id="CP065321">
    <property type="protein sequence ID" value="QQR30174.1"/>
    <property type="molecule type" value="Genomic_DNA"/>
</dbReference>
<dbReference type="EMBL" id="CP021422">
    <property type="protein sequence ID" value="ASB40892.1"/>
    <property type="molecule type" value="Genomic_DNA"/>
</dbReference>
<dbReference type="RefSeq" id="WP_066541349.1">
    <property type="nucleotide sequence ID" value="NZ_CP021422.1"/>
</dbReference>
<evidence type="ECO:0000313" key="3">
    <source>
        <dbReference type="Proteomes" id="UP000196710"/>
    </source>
</evidence>
<sequence>MEKRFLTIRQTAKLGLLSEYQLRLWQKQGKLPGVYSGVKFMVNVPQLEEKLEEISRNGGTA</sequence>
<evidence type="ECO:0000313" key="2">
    <source>
        <dbReference type="EMBL" id="QQR30174.1"/>
    </source>
</evidence>
<dbReference type="Proteomes" id="UP000196710">
    <property type="component" value="Chromosome"/>
</dbReference>
<dbReference type="KEGG" id="amur:ADH66_09630"/>
<protein>
    <recommendedName>
        <fullName evidence="5">DNA-binding protein</fullName>
    </recommendedName>
</protein>
<gene>
    <name evidence="1" type="ORF">ADH66_09630</name>
    <name evidence="2" type="ORF">I5Q82_19665</name>
</gene>
<proteinExistence type="predicted"/>
<reference evidence="3" key="2">
    <citation type="submission" date="2017-05" db="EMBL/GenBank/DDBJ databases">
        <title>Improved OligoMM genomes.</title>
        <authorList>
            <person name="Garzetti D."/>
        </authorList>
    </citation>
    <scope>NUCLEOTIDE SEQUENCE [LARGE SCALE GENOMIC DNA]</scope>
    <source>
        <strain evidence="3">KB18</strain>
    </source>
</reference>
<dbReference type="AlphaFoldDB" id="A0A1Z2XR14"/>
<accession>A0A1Z2XR14</accession>
<name>A0A1Z2XR14_9FIRM</name>
<reference evidence="1" key="1">
    <citation type="journal article" date="2017" name="Genome Announc.">
        <title>High-Quality Whole-Genome Sequences of the Oligo-Mouse-Microbiota Bacterial Community.</title>
        <authorList>
            <person name="Garzetti D."/>
            <person name="Brugiroux S."/>
            <person name="Bunk B."/>
            <person name="Pukall R."/>
            <person name="McCoy K.D."/>
            <person name="Macpherson A.J."/>
            <person name="Stecher B."/>
        </authorList>
    </citation>
    <scope>NUCLEOTIDE SEQUENCE</scope>
    <source>
        <strain evidence="1">KB18</strain>
    </source>
</reference>
<evidence type="ECO:0000313" key="1">
    <source>
        <dbReference type="EMBL" id="ASB40892.1"/>
    </source>
</evidence>
<evidence type="ECO:0000313" key="4">
    <source>
        <dbReference type="Proteomes" id="UP000596035"/>
    </source>
</evidence>
<reference evidence="2 4" key="3">
    <citation type="submission" date="2020-11" db="EMBL/GenBank/DDBJ databases">
        <title>Closed and high quality bacterial genomes of the OMM12 community.</title>
        <authorList>
            <person name="Marbouty M."/>
            <person name="Lamy-Besnier Q."/>
            <person name="Debarbieux L."/>
            <person name="Koszul R."/>
        </authorList>
    </citation>
    <scope>NUCLEOTIDE SEQUENCE [LARGE SCALE GENOMIC DNA]</scope>
    <source>
        <strain evidence="2 4">KB18</strain>
    </source>
</reference>
<keyword evidence="3" id="KW-1185">Reference proteome</keyword>
<organism evidence="2 4">
    <name type="scientific">Acutalibacter muris</name>
    <dbReference type="NCBI Taxonomy" id="1796620"/>
    <lineage>
        <taxon>Bacteria</taxon>
        <taxon>Bacillati</taxon>
        <taxon>Bacillota</taxon>
        <taxon>Clostridia</taxon>
        <taxon>Eubacteriales</taxon>
        <taxon>Acutalibacteraceae</taxon>
        <taxon>Acutalibacter</taxon>
    </lineage>
</organism>
<evidence type="ECO:0008006" key="5">
    <source>
        <dbReference type="Google" id="ProtNLM"/>
    </source>
</evidence>